<evidence type="ECO:0000313" key="2">
    <source>
        <dbReference type="Proteomes" id="UP001430990"/>
    </source>
</evidence>
<keyword evidence="1" id="KW-0614">Plasmid</keyword>
<accession>A0ABY3R0C4</accession>
<protein>
    <submittedName>
        <fullName evidence="1">Uncharacterized protein</fullName>
    </submittedName>
</protein>
<sequence>MFEDAAKFRREYVECLEQADKTDVLSSKAQWLLFADEWLNRAMAAEALTRGR</sequence>
<dbReference type="Proteomes" id="UP001430990">
    <property type="component" value="Plasmid pCC829_1"/>
</dbReference>
<organism evidence="1 2">
    <name type="scientific">Bradyrhizobium barranii</name>
    <dbReference type="NCBI Taxonomy" id="2992140"/>
    <lineage>
        <taxon>Bacteria</taxon>
        <taxon>Pseudomonadati</taxon>
        <taxon>Pseudomonadota</taxon>
        <taxon>Alphaproteobacteria</taxon>
        <taxon>Hyphomicrobiales</taxon>
        <taxon>Nitrobacteraceae</taxon>
        <taxon>Bradyrhizobium</taxon>
    </lineage>
</organism>
<dbReference type="RefSeq" id="WP_167768298.1">
    <property type="nucleotide sequence ID" value="NZ_CP088101.1"/>
</dbReference>
<reference evidence="1" key="1">
    <citation type="submission" date="2021-11" db="EMBL/GenBank/DDBJ databases">
        <title>Australian commercial rhizobial inoculants.</title>
        <authorList>
            <person name="Kohlmeier M.G."/>
            <person name="O'Hara G.W."/>
            <person name="Colombi E."/>
            <person name="Ramsay J.P."/>
            <person name="Terpolilli J."/>
        </authorList>
    </citation>
    <scope>NUCLEOTIDE SEQUENCE</scope>
    <source>
        <strain evidence="1">CC829</strain>
        <plasmid evidence="1">pCC829_1</plasmid>
    </source>
</reference>
<evidence type="ECO:0000313" key="1">
    <source>
        <dbReference type="EMBL" id="UFW91567.1"/>
    </source>
</evidence>
<gene>
    <name evidence="1" type="ORF">BjapCC829_47085</name>
</gene>
<dbReference type="EMBL" id="CP088101">
    <property type="protein sequence ID" value="UFW91567.1"/>
    <property type="molecule type" value="Genomic_DNA"/>
</dbReference>
<geneLocation type="plasmid" evidence="1 2">
    <name>pCC829_1</name>
</geneLocation>
<name>A0ABY3R0C4_9BRAD</name>
<proteinExistence type="predicted"/>
<keyword evidence="2" id="KW-1185">Reference proteome</keyword>